<dbReference type="Gene3D" id="2.30.29.30">
    <property type="entry name" value="Pleckstrin-homology domain (PH domain)/Phosphotyrosine-binding domain (PTB)"/>
    <property type="match status" value="1"/>
</dbReference>
<dbReference type="CDD" id="cd13349">
    <property type="entry name" value="PH-GRAM1_TBC1D8"/>
    <property type="match status" value="1"/>
</dbReference>
<dbReference type="Proteomes" id="UP000664940">
    <property type="component" value="Unassembled WGS sequence"/>
</dbReference>
<evidence type="ECO:0000259" key="4">
    <source>
        <dbReference type="SMART" id="SM00568"/>
    </source>
</evidence>
<accession>A0A834E7J7</accession>
<dbReference type="PANTHER" id="PTHR47666">
    <property type="entry name" value="PROTEIN VASCULAR ASSOCIATED DEATH 1, CHLOROPLASTIC"/>
    <property type="match status" value="1"/>
</dbReference>
<sequence>MWLKPEEVLLKNALKLWMTQKSSCYFILQQRRGHGGGGGRLTGRLVGALDTVLDSSARVAPFRILLQVPGSQVYSPIACGATLEEITQHWDWLEQNLLHTLSVFDNKEDIASFVKGKIKALIAEETSSRLAEQEEEPEKFREALVKFEARFNFPEAEKLITYYSCCCWKGRVPRQGWLYLSINHLCFYSFFLGKELKLVVPWVDIQKLEKTSNIFLTATIRITTHSKERDFSMFLNLEEVFRIMEQLADMTLRRLLDNEGLTLFLSIMPLESAVNIVDCFFYDGIKAIFQLGLAVLDACAKDLCSSRDDGQALMVLSRFLDHIKNEDSPGPPVGSHHTFFSDDQEPYPVTDIADLIRDSYEKFGDQSVEQIERMRYRHRIRVLQGHEDTTKQNVLRVVNPEVSFLLEDLEELYDLFKREYMMSCYWEQSRPMASRHDPSRPYAEQYRIDTRQFAQLFQLVSPWTCGTHTAILAERTFRLLDDNMDNLIEFRAFVSCLDIMYNGEMNEKIKLLYKLHIPPALTENDRDSQSPLKNPLLSTSRPLIFGKSNGDAADYQKQLKQMIKDLAKEKDETETELPQMSQREFIQFCKTLYNMFREDPEENNLYQAIATVTTLLLQIGEVGHGGSSSGSCSQDSGEKPQASIPSLEQDSVFADTDPGTASQDAQTFPEEVEGNWTVSLEHILASLLTEQSLVNFFEKPLDIKSKLGNAKINQYSLKTFQMSSQSHPEIKQDSSLPRRVCHNKARTTKQVSWVVSP</sequence>
<dbReference type="FunFam" id="2.30.29.30:FF:000013">
    <property type="entry name" value="Putative TBC1 domain family member 8B"/>
    <property type="match status" value="1"/>
</dbReference>
<reference evidence="5 6" key="1">
    <citation type="journal article" date="2020" name="Nature">
        <title>Six reference-quality genomes reveal evolution of bat adaptations.</title>
        <authorList>
            <person name="Jebb D."/>
            <person name="Huang Z."/>
            <person name="Pippel M."/>
            <person name="Hughes G.M."/>
            <person name="Lavrichenko K."/>
            <person name="Devanna P."/>
            <person name="Winkler S."/>
            <person name="Jermiin L.S."/>
            <person name="Skirmuntt E.C."/>
            <person name="Katzourakis A."/>
            <person name="Burkitt-Gray L."/>
            <person name="Ray D.A."/>
            <person name="Sullivan K.A.M."/>
            <person name="Roscito J.G."/>
            <person name="Kirilenko B.M."/>
            <person name="Davalos L.M."/>
            <person name="Corthals A.P."/>
            <person name="Power M.L."/>
            <person name="Jones G."/>
            <person name="Ransome R.D."/>
            <person name="Dechmann D.K.N."/>
            <person name="Locatelli A.G."/>
            <person name="Puechmaille S.J."/>
            <person name="Fedrigo O."/>
            <person name="Jarvis E.D."/>
            <person name="Hiller M."/>
            <person name="Vernes S.C."/>
            <person name="Myers E.W."/>
            <person name="Teeling E.C."/>
        </authorList>
    </citation>
    <scope>NUCLEOTIDE SEQUENCE [LARGE SCALE GENOMIC DNA]</scope>
    <source>
        <strain evidence="5">Bat1K_MPI-CBG_1</strain>
    </source>
</reference>
<evidence type="ECO:0000256" key="3">
    <source>
        <dbReference type="SAM" id="MobiDB-lite"/>
    </source>
</evidence>
<proteinExistence type="predicted"/>
<dbReference type="InterPro" id="IPR036009">
    <property type="entry name" value="TBC1D8_PH-GRAM1"/>
</dbReference>
<keyword evidence="2" id="KW-0175">Coiled coil</keyword>
<dbReference type="InterPro" id="IPR011992">
    <property type="entry name" value="EF-hand-dom_pair"/>
</dbReference>
<dbReference type="PANTHER" id="PTHR47666:SF2">
    <property type="entry name" value="TBC1 DOMAIN FAMILY MEMBER 8 ISOFORM X1"/>
    <property type="match status" value="1"/>
</dbReference>
<feature type="region of interest" description="Disordered" evidence="3">
    <location>
        <begin position="626"/>
        <end position="645"/>
    </location>
</feature>
<dbReference type="FunFam" id="1.10.238.10:FF:000153">
    <property type="entry name" value="TBC1 domain family member 8 isoform X2"/>
    <property type="match status" value="1"/>
</dbReference>
<dbReference type="SMART" id="SM00568">
    <property type="entry name" value="GRAM"/>
    <property type="match status" value="1"/>
</dbReference>
<evidence type="ECO:0000313" key="6">
    <source>
        <dbReference type="Proteomes" id="UP000664940"/>
    </source>
</evidence>
<comment type="caution">
    <text evidence="5">The sequence shown here is derived from an EMBL/GenBank/DDBJ whole genome shotgun (WGS) entry which is preliminary data.</text>
</comment>
<dbReference type="InterPro" id="IPR035969">
    <property type="entry name" value="Rab-GAP_TBC_sf"/>
</dbReference>
<dbReference type="InterPro" id="IPR004182">
    <property type="entry name" value="GRAM"/>
</dbReference>
<dbReference type="Gene3D" id="1.10.472.80">
    <property type="entry name" value="Ypt/Rab-GAP domain of gyp1p, domain 3"/>
    <property type="match status" value="1"/>
</dbReference>
<keyword evidence="1" id="KW-0343">GTPase activation</keyword>
<dbReference type="AlphaFoldDB" id="A0A834E7J7"/>
<name>A0A834E7J7_9CHIR</name>
<dbReference type="EMBL" id="JABVXQ010000006">
    <property type="protein sequence ID" value="KAF6106594.1"/>
    <property type="molecule type" value="Genomic_DNA"/>
</dbReference>
<dbReference type="SUPFAM" id="SSF47473">
    <property type="entry name" value="EF-hand"/>
    <property type="match status" value="1"/>
</dbReference>
<dbReference type="SUPFAM" id="SSF47923">
    <property type="entry name" value="Ypt/Rab-GAP domain of gyp1p"/>
    <property type="match status" value="1"/>
</dbReference>
<dbReference type="Pfam" id="PF02893">
    <property type="entry name" value="GRAM"/>
    <property type="match status" value="1"/>
</dbReference>
<feature type="coiled-coil region" evidence="2">
    <location>
        <begin position="552"/>
        <end position="583"/>
    </location>
</feature>
<evidence type="ECO:0000256" key="2">
    <source>
        <dbReference type="SAM" id="Coils"/>
    </source>
</evidence>
<evidence type="ECO:0000313" key="5">
    <source>
        <dbReference type="EMBL" id="KAF6106594.1"/>
    </source>
</evidence>
<protein>
    <submittedName>
        <fullName evidence="5">TBC1 domain family member 8</fullName>
    </submittedName>
</protein>
<dbReference type="InterPro" id="IPR011993">
    <property type="entry name" value="PH-like_dom_sf"/>
</dbReference>
<feature type="domain" description="GRAM" evidence="4">
    <location>
        <begin position="145"/>
        <end position="212"/>
    </location>
</feature>
<dbReference type="GO" id="GO:0005096">
    <property type="term" value="F:GTPase activator activity"/>
    <property type="evidence" value="ECO:0007669"/>
    <property type="project" value="UniProtKB-KW"/>
</dbReference>
<gene>
    <name evidence="5" type="ORF">HJG60_018604</name>
</gene>
<dbReference type="Gene3D" id="1.10.238.10">
    <property type="entry name" value="EF-hand"/>
    <property type="match status" value="1"/>
</dbReference>
<organism evidence="5 6">
    <name type="scientific">Phyllostomus discolor</name>
    <name type="common">pale spear-nosed bat</name>
    <dbReference type="NCBI Taxonomy" id="89673"/>
    <lineage>
        <taxon>Eukaryota</taxon>
        <taxon>Metazoa</taxon>
        <taxon>Chordata</taxon>
        <taxon>Craniata</taxon>
        <taxon>Vertebrata</taxon>
        <taxon>Euteleostomi</taxon>
        <taxon>Mammalia</taxon>
        <taxon>Eutheria</taxon>
        <taxon>Laurasiatheria</taxon>
        <taxon>Chiroptera</taxon>
        <taxon>Yangochiroptera</taxon>
        <taxon>Phyllostomidae</taxon>
        <taxon>Phyllostominae</taxon>
        <taxon>Phyllostomus</taxon>
    </lineage>
</organism>
<evidence type="ECO:0000256" key="1">
    <source>
        <dbReference type="ARBA" id="ARBA00022468"/>
    </source>
</evidence>